<feature type="transmembrane region" description="Helical" evidence="7">
    <location>
        <begin position="172"/>
        <end position="197"/>
    </location>
</feature>
<evidence type="ECO:0000256" key="1">
    <source>
        <dbReference type="ARBA" id="ARBA00004651"/>
    </source>
</evidence>
<keyword evidence="3" id="KW-1003">Cell membrane</keyword>
<evidence type="ECO:0000313" key="9">
    <source>
        <dbReference type="EMBL" id="MBU9727784.1"/>
    </source>
</evidence>
<keyword evidence="4 7" id="KW-0812">Transmembrane</keyword>
<dbReference type="InterPro" id="IPR035906">
    <property type="entry name" value="MetI-like_sf"/>
</dbReference>
<comment type="subcellular location">
    <subcellularLocation>
        <location evidence="1 7">Cell membrane</location>
        <topology evidence="1 7">Multi-pass membrane protein</topology>
    </subcellularLocation>
</comment>
<feature type="transmembrane region" description="Helical" evidence="7">
    <location>
        <begin position="97"/>
        <end position="119"/>
    </location>
</feature>
<evidence type="ECO:0000256" key="7">
    <source>
        <dbReference type="RuleBase" id="RU363032"/>
    </source>
</evidence>
<evidence type="ECO:0000313" key="10">
    <source>
        <dbReference type="Proteomes" id="UP001314681"/>
    </source>
</evidence>
<dbReference type="Pfam" id="PF00528">
    <property type="entry name" value="BPD_transp_1"/>
    <property type="match status" value="1"/>
</dbReference>
<feature type="transmembrane region" description="Helical" evidence="7">
    <location>
        <begin position="5"/>
        <end position="25"/>
    </location>
</feature>
<feature type="transmembrane region" description="Helical" evidence="7">
    <location>
        <begin position="131"/>
        <end position="151"/>
    </location>
</feature>
<gene>
    <name evidence="9" type="ORF">KTH90_17380</name>
</gene>
<keyword evidence="5 7" id="KW-1133">Transmembrane helix</keyword>
<dbReference type="SUPFAM" id="SSF161098">
    <property type="entry name" value="MetI-like"/>
    <property type="match status" value="1"/>
</dbReference>
<evidence type="ECO:0000256" key="5">
    <source>
        <dbReference type="ARBA" id="ARBA00022989"/>
    </source>
</evidence>
<keyword evidence="2 7" id="KW-0813">Transport</keyword>
<evidence type="ECO:0000256" key="2">
    <source>
        <dbReference type="ARBA" id="ARBA00022448"/>
    </source>
</evidence>
<organism evidence="9 10">
    <name type="scientific">Diplocloster modestus</name>
    <dbReference type="NCBI Taxonomy" id="2850322"/>
    <lineage>
        <taxon>Bacteria</taxon>
        <taxon>Bacillati</taxon>
        <taxon>Bacillota</taxon>
        <taxon>Clostridia</taxon>
        <taxon>Lachnospirales</taxon>
        <taxon>Lachnospiraceae</taxon>
        <taxon>Diplocloster</taxon>
    </lineage>
</organism>
<evidence type="ECO:0000256" key="4">
    <source>
        <dbReference type="ARBA" id="ARBA00022692"/>
    </source>
</evidence>
<dbReference type="PANTHER" id="PTHR43744">
    <property type="entry name" value="ABC TRANSPORTER PERMEASE PROTEIN MG189-RELATED-RELATED"/>
    <property type="match status" value="1"/>
</dbReference>
<dbReference type="PROSITE" id="PS50928">
    <property type="entry name" value="ABC_TM1"/>
    <property type="match status" value="1"/>
</dbReference>
<dbReference type="InterPro" id="IPR000515">
    <property type="entry name" value="MetI-like"/>
</dbReference>
<evidence type="ECO:0000256" key="6">
    <source>
        <dbReference type="ARBA" id="ARBA00023136"/>
    </source>
</evidence>
<keyword evidence="6 7" id="KW-0472">Membrane</keyword>
<reference evidence="9 10" key="1">
    <citation type="submission" date="2021-06" db="EMBL/GenBank/DDBJ databases">
        <title>Description of novel taxa of the family Lachnospiraceae.</title>
        <authorList>
            <person name="Chaplin A.V."/>
            <person name="Sokolova S.R."/>
            <person name="Pikina A.P."/>
            <person name="Korzhanova M."/>
            <person name="Belova V."/>
            <person name="Korostin D."/>
            <person name="Efimov B.A."/>
        </authorList>
    </citation>
    <scope>NUCLEOTIDE SEQUENCE [LARGE SCALE GENOMIC DNA]</scope>
    <source>
        <strain evidence="9 10">ASD4241</strain>
    </source>
</reference>
<dbReference type="CDD" id="cd06261">
    <property type="entry name" value="TM_PBP2"/>
    <property type="match status" value="1"/>
</dbReference>
<feature type="transmembrane region" description="Helical" evidence="7">
    <location>
        <begin position="64"/>
        <end position="85"/>
    </location>
</feature>
<protein>
    <submittedName>
        <fullName evidence="9">Carbohydrate ABC transporter permease</fullName>
    </submittedName>
</protein>
<evidence type="ECO:0000259" key="8">
    <source>
        <dbReference type="PROSITE" id="PS50928"/>
    </source>
</evidence>
<dbReference type="EMBL" id="JAHQCX010000013">
    <property type="protein sequence ID" value="MBU9727784.1"/>
    <property type="molecule type" value="Genomic_DNA"/>
</dbReference>
<comment type="similarity">
    <text evidence="7">Belongs to the binding-protein-dependent transport system permease family.</text>
</comment>
<comment type="caution">
    <text evidence="9">The sequence shown here is derived from an EMBL/GenBank/DDBJ whole genome shotgun (WGS) entry which is preliminary data.</text>
</comment>
<accession>A0ABS6KB88</accession>
<name>A0ABS6KB88_9FIRM</name>
<dbReference type="PANTHER" id="PTHR43744:SF12">
    <property type="entry name" value="ABC TRANSPORTER PERMEASE PROTEIN MG189-RELATED"/>
    <property type="match status" value="1"/>
</dbReference>
<feature type="transmembrane region" description="Helical" evidence="7">
    <location>
        <begin position="217"/>
        <end position="250"/>
    </location>
</feature>
<evidence type="ECO:0000256" key="3">
    <source>
        <dbReference type="ARBA" id="ARBA00022475"/>
    </source>
</evidence>
<sequence length="267" mass="29785">MSKVVLVVIGISFLYPLLWMFLLSFKSKTEFYVNPFGMPTEWVFTNYAEVLKQFPIVRYFLNSVIYTMGTCALTLFLGSMLAYSVTRMNWRYSNKVLFYMSVGLVIPVQVVMIPLYTIISGIGLKGTPLALILPYSAFQLPSTVLMLHAFLRSLPGELEEAAAIDGCNVYQGFFRIMLPVIRPAVVTRGVFIFINIWNEFSLSQVLANSPKLSPLPVGLQSFFLTIGVSNWGLIGAAMILTSIPLILIYCFGNRQIENALTAGAVLK</sequence>
<dbReference type="Gene3D" id="1.10.3720.10">
    <property type="entry name" value="MetI-like"/>
    <property type="match status" value="1"/>
</dbReference>
<feature type="domain" description="ABC transmembrane type-1" evidence="8">
    <location>
        <begin position="60"/>
        <end position="252"/>
    </location>
</feature>
<dbReference type="Proteomes" id="UP001314681">
    <property type="component" value="Unassembled WGS sequence"/>
</dbReference>
<keyword evidence="10" id="KW-1185">Reference proteome</keyword>
<proteinExistence type="inferred from homology"/>